<evidence type="ECO:0000256" key="7">
    <source>
        <dbReference type="SAM" id="Phobius"/>
    </source>
</evidence>
<name>A0ABQ2YHL8_9NEIS</name>
<keyword evidence="3 8" id="KW-0808">Transferase</keyword>
<dbReference type="Proteomes" id="UP000600877">
    <property type="component" value="Unassembled WGS sequence"/>
</dbReference>
<dbReference type="Pfam" id="PF00953">
    <property type="entry name" value="Glycos_transf_4"/>
    <property type="match status" value="1"/>
</dbReference>
<feature type="transmembrane region" description="Helical" evidence="7">
    <location>
        <begin position="217"/>
        <end position="235"/>
    </location>
</feature>
<dbReference type="PANTHER" id="PTHR22926:SF3">
    <property type="entry name" value="UNDECAPRENYL-PHOSPHATE ALPHA-N-ACETYLGLUCOSAMINYL 1-PHOSPHATE TRANSFERASE"/>
    <property type="match status" value="1"/>
</dbReference>
<keyword evidence="9" id="KW-1185">Reference proteome</keyword>
<feature type="transmembrane region" description="Helical" evidence="7">
    <location>
        <begin position="6"/>
        <end position="24"/>
    </location>
</feature>
<evidence type="ECO:0000313" key="8">
    <source>
        <dbReference type="EMBL" id="GGX83966.1"/>
    </source>
</evidence>
<protein>
    <submittedName>
        <fullName evidence="8">Glycosyl transferase</fullName>
    </submittedName>
</protein>
<evidence type="ECO:0000256" key="4">
    <source>
        <dbReference type="ARBA" id="ARBA00022692"/>
    </source>
</evidence>
<evidence type="ECO:0000256" key="5">
    <source>
        <dbReference type="ARBA" id="ARBA00022989"/>
    </source>
</evidence>
<dbReference type="EMBL" id="BMYW01000002">
    <property type="protein sequence ID" value="GGX83966.1"/>
    <property type="molecule type" value="Genomic_DNA"/>
</dbReference>
<dbReference type="CDD" id="cd06912">
    <property type="entry name" value="GT_MraY_like"/>
    <property type="match status" value="1"/>
</dbReference>
<keyword evidence="4 7" id="KW-0812">Transmembrane</keyword>
<accession>A0ABQ2YHL8</accession>
<evidence type="ECO:0000313" key="9">
    <source>
        <dbReference type="Proteomes" id="UP000600877"/>
    </source>
</evidence>
<comment type="caution">
    <text evidence="8">The sequence shown here is derived from an EMBL/GenBank/DDBJ whole genome shotgun (WGS) entry which is preliminary data.</text>
</comment>
<dbReference type="PANTHER" id="PTHR22926">
    <property type="entry name" value="PHOSPHO-N-ACETYLMURAMOYL-PENTAPEPTIDE-TRANSFERASE"/>
    <property type="match status" value="1"/>
</dbReference>
<feature type="transmembrane region" description="Helical" evidence="7">
    <location>
        <begin position="74"/>
        <end position="91"/>
    </location>
</feature>
<keyword evidence="2" id="KW-1003">Cell membrane</keyword>
<feature type="transmembrane region" description="Helical" evidence="7">
    <location>
        <begin position="241"/>
        <end position="262"/>
    </location>
</feature>
<feature type="transmembrane region" description="Helical" evidence="7">
    <location>
        <begin position="330"/>
        <end position="347"/>
    </location>
</feature>
<organism evidence="8 9">
    <name type="scientific">Vogesella alkaliphila</name>
    <dbReference type="NCBI Taxonomy" id="1193621"/>
    <lineage>
        <taxon>Bacteria</taxon>
        <taxon>Pseudomonadati</taxon>
        <taxon>Pseudomonadota</taxon>
        <taxon>Betaproteobacteria</taxon>
        <taxon>Neisseriales</taxon>
        <taxon>Chromobacteriaceae</taxon>
        <taxon>Vogesella</taxon>
    </lineage>
</organism>
<evidence type="ECO:0000256" key="2">
    <source>
        <dbReference type="ARBA" id="ARBA00022475"/>
    </source>
</evidence>
<dbReference type="GO" id="GO:0016740">
    <property type="term" value="F:transferase activity"/>
    <property type="evidence" value="ECO:0007669"/>
    <property type="project" value="UniProtKB-KW"/>
</dbReference>
<dbReference type="InterPro" id="IPR000715">
    <property type="entry name" value="Glycosyl_transferase_4"/>
</dbReference>
<evidence type="ECO:0000256" key="6">
    <source>
        <dbReference type="ARBA" id="ARBA00023136"/>
    </source>
</evidence>
<feature type="transmembrane region" description="Helical" evidence="7">
    <location>
        <begin position="304"/>
        <end position="324"/>
    </location>
</feature>
<proteinExistence type="predicted"/>
<sequence length="377" mass="41759">MFISLFFGGLTVAMLTAIAIIRSAHLHEHLSMDGDLSGPQKFHTTPTPRVGGVPIMAGLMLAAAVAWCEGLSEIATLLLAGLPVFLAGLVEDLTKRVRPLYRLLFAFVSAAMAVWLLGAVLPVLGIAWLDEALTALPWLALLVTVFAVGGVCHATNIIDGYNGLMGGVAMTMAAALAYVSFAVGDTALLAISVSMMGAILGFLVWNFPRGMIFAGDAGAYLIGFLLAEVSVLLVVRHPGVVSPWFPMLLMIYPVFETLFSIYRRKKRQAAAGLPDSMHFHQMVYKRLVRWMVGKREAKHLLRRNSLTAPYLWSVALFSVMPATLFWQYEWVLQLCCALFVLMYVWLYRRIVQFRAPRWLVLRRVESDARSKLIVRSR</sequence>
<evidence type="ECO:0000256" key="1">
    <source>
        <dbReference type="ARBA" id="ARBA00004651"/>
    </source>
</evidence>
<feature type="transmembrane region" description="Helical" evidence="7">
    <location>
        <begin position="135"/>
        <end position="154"/>
    </location>
</feature>
<feature type="transmembrane region" description="Helical" evidence="7">
    <location>
        <begin position="103"/>
        <end position="129"/>
    </location>
</feature>
<gene>
    <name evidence="8" type="ORF">GCM10011290_09550</name>
</gene>
<keyword evidence="5 7" id="KW-1133">Transmembrane helix</keyword>
<keyword evidence="6 7" id="KW-0472">Membrane</keyword>
<feature type="transmembrane region" description="Helical" evidence="7">
    <location>
        <begin position="161"/>
        <end position="181"/>
    </location>
</feature>
<dbReference type="RefSeq" id="WP_189373002.1">
    <property type="nucleotide sequence ID" value="NZ_BMYW01000002.1"/>
</dbReference>
<comment type="subcellular location">
    <subcellularLocation>
        <location evidence="1">Cell membrane</location>
        <topology evidence="1">Multi-pass membrane protein</topology>
    </subcellularLocation>
</comment>
<feature type="transmembrane region" description="Helical" evidence="7">
    <location>
        <begin position="187"/>
        <end position="205"/>
    </location>
</feature>
<reference evidence="9" key="1">
    <citation type="journal article" date="2019" name="Int. J. Syst. Evol. Microbiol.">
        <title>The Global Catalogue of Microorganisms (GCM) 10K type strain sequencing project: providing services to taxonomists for standard genome sequencing and annotation.</title>
        <authorList>
            <consortium name="The Broad Institute Genomics Platform"/>
            <consortium name="The Broad Institute Genome Sequencing Center for Infectious Disease"/>
            <person name="Wu L."/>
            <person name="Ma J."/>
        </authorList>
    </citation>
    <scope>NUCLEOTIDE SEQUENCE [LARGE SCALE GENOMIC DNA]</scope>
    <source>
        <strain evidence="9">KCTC 32041</strain>
    </source>
</reference>
<evidence type="ECO:0000256" key="3">
    <source>
        <dbReference type="ARBA" id="ARBA00022679"/>
    </source>
</evidence>